<dbReference type="GO" id="GO:0020037">
    <property type="term" value="F:heme binding"/>
    <property type="evidence" value="ECO:0007669"/>
    <property type="project" value="InterPro"/>
</dbReference>
<feature type="binding site" description="axial binding residue" evidence="1">
    <location>
        <position position="516"/>
    </location>
    <ligand>
        <name>heme</name>
        <dbReference type="ChEBI" id="CHEBI:30413"/>
    </ligand>
    <ligandPart>
        <name>Fe</name>
        <dbReference type="ChEBI" id="CHEBI:18248"/>
    </ligandPart>
</feature>
<comment type="similarity">
    <text evidence="2">Belongs to the cytochrome P450 family.</text>
</comment>
<dbReference type="SUPFAM" id="SSF48264">
    <property type="entry name" value="Cytochrome P450"/>
    <property type="match status" value="1"/>
</dbReference>
<comment type="cofactor">
    <cofactor evidence="1">
        <name>heme</name>
        <dbReference type="ChEBI" id="CHEBI:30413"/>
    </cofactor>
</comment>
<keyword evidence="2" id="KW-0503">Monooxygenase</keyword>
<dbReference type="OrthoDB" id="1853094at2759"/>
<dbReference type="Gene3D" id="1.10.630.10">
    <property type="entry name" value="Cytochrome P450"/>
    <property type="match status" value="1"/>
</dbReference>
<name>A0A443NLJ1_9MAGN</name>
<dbReference type="PANTHER" id="PTHR24281">
    <property type="entry name" value="STEROID 21-HYDROXYLASE-RELATED"/>
    <property type="match status" value="1"/>
</dbReference>
<keyword evidence="1 2" id="KW-0349">Heme</keyword>
<sequence>MISSFLCSSFFFLKLNERKGKQAEERPETRRCTRGTLLHVSDMSEFRHVRSPADILEESGSPFGPIKKSTETNHHQSIPSLVYKCLHLKTPGGDCDQRVRRRWYGLSDLWNLPIIGNLHQLYKGGNLLHVTLASLAQEYGRIMTIWIGSQHPTIIVSDHELAWEVLVSKAQEYAARTLPYMSKFVTADWQTLATSDAGPYWHALRKGLQNSALNPSNISAQVQFQENDIESMTQSLWEEACNNNGVVEPLIQLRRTTVKLVGRLCFGPEFDDEVFVQGMDSAVEDTIRLTGFARLVDVFEFTQYIPGLKLPFEQTYQVKRKIEDLVLPYIARQRKSESPSTNCYLYFLLSQDLPEQVVIFSVFELFLLGVDSTSMATAWALGFLIHDKETQHKLYEEISQGGRDTITVEAVSKLQYLHAVVKESMRLKPIAPLAVPHKAVKDSTLMGMRVLEGTSVLVNLYAVLRDGSVWRDPNRFMPERFLANSKHVHGNGGVGNGLERAMERSFLPFGAGRRVCAGMELAKVHVALTLANLVNRFEWGSAVEGELPDMSEDLTFVLRMKTPLKARIVPRRL</sequence>
<accession>A0A443NLJ1</accession>
<protein>
    <submittedName>
        <fullName evidence="3">Cytochrome P450</fullName>
    </submittedName>
</protein>
<dbReference type="Proteomes" id="UP000283530">
    <property type="component" value="Unassembled WGS sequence"/>
</dbReference>
<dbReference type="InterPro" id="IPR002401">
    <property type="entry name" value="Cyt_P450_E_grp-I"/>
</dbReference>
<dbReference type="AlphaFoldDB" id="A0A443NLJ1"/>
<comment type="caution">
    <text evidence="3">The sequence shown here is derived from an EMBL/GenBank/DDBJ whole genome shotgun (WGS) entry which is preliminary data.</text>
</comment>
<dbReference type="PROSITE" id="PS00086">
    <property type="entry name" value="CYTOCHROME_P450"/>
    <property type="match status" value="1"/>
</dbReference>
<dbReference type="Pfam" id="PF00067">
    <property type="entry name" value="p450"/>
    <property type="match status" value="1"/>
</dbReference>
<dbReference type="InterPro" id="IPR036396">
    <property type="entry name" value="Cyt_P450_sf"/>
</dbReference>
<dbReference type="STRING" id="337451.A0A443NLJ1"/>
<dbReference type="PRINTS" id="PR00385">
    <property type="entry name" value="P450"/>
</dbReference>
<dbReference type="InterPro" id="IPR001128">
    <property type="entry name" value="Cyt_P450"/>
</dbReference>
<organism evidence="3 4">
    <name type="scientific">Cinnamomum micranthum f. kanehirae</name>
    <dbReference type="NCBI Taxonomy" id="337451"/>
    <lineage>
        <taxon>Eukaryota</taxon>
        <taxon>Viridiplantae</taxon>
        <taxon>Streptophyta</taxon>
        <taxon>Embryophyta</taxon>
        <taxon>Tracheophyta</taxon>
        <taxon>Spermatophyta</taxon>
        <taxon>Magnoliopsida</taxon>
        <taxon>Magnoliidae</taxon>
        <taxon>Laurales</taxon>
        <taxon>Lauraceae</taxon>
        <taxon>Cinnamomum</taxon>
    </lineage>
</organism>
<keyword evidence="1 2" id="KW-0408">Iron</keyword>
<dbReference type="InterPro" id="IPR017972">
    <property type="entry name" value="Cyt_P450_CS"/>
</dbReference>
<evidence type="ECO:0000313" key="4">
    <source>
        <dbReference type="Proteomes" id="UP000283530"/>
    </source>
</evidence>
<evidence type="ECO:0000256" key="1">
    <source>
        <dbReference type="PIRSR" id="PIRSR602401-1"/>
    </source>
</evidence>
<reference evidence="3 4" key="1">
    <citation type="journal article" date="2019" name="Nat. Plants">
        <title>Stout camphor tree genome fills gaps in understanding of flowering plant genome evolution.</title>
        <authorList>
            <person name="Chaw S.M."/>
            <person name="Liu Y.C."/>
            <person name="Wu Y.W."/>
            <person name="Wang H.Y."/>
            <person name="Lin C.I."/>
            <person name="Wu C.S."/>
            <person name="Ke H.M."/>
            <person name="Chang L.Y."/>
            <person name="Hsu C.Y."/>
            <person name="Yang H.T."/>
            <person name="Sudianto E."/>
            <person name="Hsu M.H."/>
            <person name="Wu K.P."/>
            <person name="Wang L.N."/>
            <person name="Leebens-Mack J.H."/>
            <person name="Tsai I.J."/>
        </authorList>
    </citation>
    <scope>NUCLEOTIDE SEQUENCE [LARGE SCALE GENOMIC DNA]</scope>
    <source>
        <strain evidence="4">cv. Chaw 1501</strain>
        <tissue evidence="3">Young leaves</tissue>
    </source>
</reference>
<keyword evidence="1 2" id="KW-0479">Metal-binding</keyword>
<dbReference type="GO" id="GO:0004497">
    <property type="term" value="F:monooxygenase activity"/>
    <property type="evidence" value="ECO:0007669"/>
    <property type="project" value="UniProtKB-KW"/>
</dbReference>
<dbReference type="GO" id="GO:0005506">
    <property type="term" value="F:iron ion binding"/>
    <property type="evidence" value="ECO:0007669"/>
    <property type="project" value="InterPro"/>
</dbReference>
<dbReference type="GO" id="GO:0016705">
    <property type="term" value="F:oxidoreductase activity, acting on paired donors, with incorporation or reduction of molecular oxygen"/>
    <property type="evidence" value="ECO:0007669"/>
    <property type="project" value="InterPro"/>
</dbReference>
<dbReference type="PRINTS" id="PR00463">
    <property type="entry name" value="EP450I"/>
</dbReference>
<proteinExistence type="inferred from homology"/>
<dbReference type="EMBL" id="QPKB01000003">
    <property type="protein sequence ID" value="RWR79366.1"/>
    <property type="molecule type" value="Genomic_DNA"/>
</dbReference>
<gene>
    <name evidence="3" type="ORF">CKAN_00793800</name>
</gene>
<evidence type="ECO:0000256" key="2">
    <source>
        <dbReference type="RuleBase" id="RU000461"/>
    </source>
</evidence>
<evidence type="ECO:0000313" key="3">
    <source>
        <dbReference type="EMBL" id="RWR79366.1"/>
    </source>
</evidence>
<keyword evidence="2" id="KW-0560">Oxidoreductase</keyword>
<keyword evidence="4" id="KW-1185">Reference proteome</keyword>